<protein>
    <submittedName>
        <fullName evidence="2">Uncharacterized protein</fullName>
    </submittedName>
</protein>
<proteinExistence type="predicted"/>
<feature type="signal peptide" evidence="1">
    <location>
        <begin position="1"/>
        <end position="18"/>
    </location>
</feature>
<keyword evidence="1" id="KW-0732">Signal</keyword>
<sequence length="59" mass="6227">MAMGFGGLLLWVVHEGVRIWVGGGCSGELLALGGEDGLEDLTMRCWVEGGRSVGLIIRP</sequence>
<organism evidence="2 3">
    <name type="scientific">Ilex paraguariensis</name>
    <name type="common">yerba mate</name>
    <dbReference type="NCBI Taxonomy" id="185542"/>
    <lineage>
        <taxon>Eukaryota</taxon>
        <taxon>Viridiplantae</taxon>
        <taxon>Streptophyta</taxon>
        <taxon>Embryophyta</taxon>
        <taxon>Tracheophyta</taxon>
        <taxon>Spermatophyta</taxon>
        <taxon>Magnoliopsida</taxon>
        <taxon>eudicotyledons</taxon>
        <taxon>Gunneridae</taxon>
        <taxon>Pentapetalae</taxon>
        <taxon>asterids</taxon>
        <taxon>campanulids</taxon>
        <taxon>Aquifoliales</taxon>
        <taxon>Aquifoliaceae</taxon>
        <taxon>Ilex</taxon>
    </lineage>
</organism>
<comment type="caution">
    <text evidence="2">The sequence shown here is derived from an EMBL/GenBank/DDBJ whole genome shotgun (WGS) entry which is preliminary data.</text>
</comment>
<evidence type="ECO:0000313" key="3">
    <source>
        <dbReference type="Proteomes" id="UP001642360"/>
    </source>
</evidence>
<dbReference type="AlphaFoldDB" id="A0ABC8SL78"/>
<name>A0ABC8SL78_9AQUA</name>
<evidence type="ECO:0000313" key="2">
    <source>
        <dbReference type="EMBL" id="CAK9155803.1"/>
    </source>
</evidence>
<evidence type="ECO:0000256" key="1">
    <source>
        <dbReference type="SAM" id="SignalP"/>
    </source>
</evidence>
<accession>A0ABC8SL78</accession>
<keyword evidence="3" id="KW-1185">Reference proteome</keyword>
<gene>
    <name evidence="2" type="ORF">ILEXP_LOCUS24215</name>
</gene>
<feature type="chain" id="PRO_5044794255" evidence="1">
    <location>
        <begin position="19"/>
        <end position="59"/>
    </location>
</feature>
<reference evidence="2 3" key="1">
    <citation type="submission" date="2024-02" db="EMBL/GenBank/DDBJ databases">
        <authorList>
            <person name="Vignale AGUSTIN F."/>
            <person name="Sosa J E."/>
            <person name="Modenutti C."/>
        </authorList>
    </citation>
    <scope>NUCLEOTIDE SEQUENCE [LARGE SCALE GENOMIC DNA]</scope>
</reference>
<dbReference type="Proteomes" id="UP001642360">
    <property type="component" value="Unassembled WGS sequence"/>
</dbReference>
<dbReference type="EMBL" id="CAUOFW020002747">
    <property type="protein sequence ID" value="CAK9155803.1"/>
    <property type="molecule type" value="Genomic_DNA"/>
</dbReference>